<sequence>MTRTTASAHHLLDLPYDIFVLVARFMDVRAHLALGSTCSTLREYFATPSLWLALARDMLEIRPLPVPPLRTVASLSAAELRRAVVHAARLEENLSGQARLQSSQQFNIDGGKDLELLTVLPGARHLVTSKEADSIACWDLHSGKCVASWPFHKGDRVLQCRPVDGGRACMFIVFVAGTNFERGWFQLLRLAFTETEREAEDEGADISAEFVRHIMFNEPDQLISDMSLSEDVVTMITVHEDTREVSLVLLSWREGSVCVGRTNVHVDVGPSVHPINWPLFTLLSPTCVNILWDDLEHPFIHRYPNDCLFPHLSVPAGAPITLPSAPAQTIKFENNTDDFVAWVPYSSLAHRHWDTSLHGDQPHLSRELSNWRTFQRDNMNVLAHSSLPVPYDDEVRVRTFFAPCDVVVGAPSTDPRDLLMIAESKHALWLERQPDDVVLLRICSFPSDDMRQLKESPEWYTERLARTLEVPDGLDLSSVCDMALSEAHGIVVLSLLDGTLWTLQY</sequence>
<evidence type="ECO:0000313" key="1">
    <source>
        <dbReference type="EMBL" id="KZV88369.1"/>
    </source>
</evidence>
<dbReference type="OrthoDB" id="424465at2759"/>
<proteinExistence type="predicted"/>
<dbReference type="Proteomes" id="UP000077266">
    <property type="component" value="Unassembled WGS sequence"/>
</dbReference>
<reference evidence="1 2" key="1">
    <citation type="journal article" date="2016" name="Mol. Biol. Evol.">
        <title>Comparative Genomics of Early-Diverging Mushroom-Forming Fungi Provides Insights into the Origins of Lignocellulose Decay Capabilities.</title>
        <authorList>
            <person name="Nagy L.G."/>
            <person name="Riley R."/>
            <person name="Tritt A."/>
            <person name="Adam C."/>
            <person name="Daum C."/>
            <person name="Floudas D."/>
            <person name="Sun H."/>
            <person name="Yadav J.S."/>
            <person name="Pangilinan J."/>
            <person name="Larsson K.H."/>
            <person name="Matsuura K."/>
            <person name="Barry K."/>
            <person name="Labutti K."/>
            <person name="Kuo R."/>
            <person name="Ohm R.A."/>
            <person name="Bhattacharya S.S."/>
            <person name="Shirouzu T."/>
            <person name="Yoshinaga Y."/>
            <person name="Martin F.M."/>
            <person name="Grigoriev I.V."/>
            <person name="Hibbett D.S."/>
        </authorList>
    </citation>
    <scope>NUCLEOTIDE SEQUENCE [LARGE SCALE GENOMIC DNA]</scope>
    <source>
        <strain evidence="1 2">HHB12029</strain>
    </source>
</reference>
<evidence type="ECO:0008006" key="3">
    <source>
        <dbReference type="Google" id="ProtNLM"/>
    </source>
</evidence>
<dbReference type="AlphaFoldDB" id="A0A166A4H6"/>
<dbReference type="SUPFAM" id="SSF81383">
    <property type="entry name" value="F-box domain"/>
    <property type="match status" value="1"/>
</dbReference>
<name>A0A166A4H6_EXIGL</name>
<organism evidence="1 2">
    <name type="scientific">Exidia glandulosa HHB12029</name>
    <dbReference type="NCBI Taxonomy" id="1314781"/>
    <lineage>
        <taxon>Eukaryota</taxon>
        <taxon>Fungi</taxon>
        <taxon>Dikarya</taxon>
        <taxon>Basidiomycota</taxon>
        <taxon>Agaricomycotina</taxon>
        <taxon>Agaricomycetes</taxon>
        <taxon>Auriculariales</taxon>
        <taxon>Exidiaceae</taxon>
        <taxon>Exidia</taxon>
    </lineage>
</organism>
<evidence type="ECO:0000313" key="2">
    <source>
        <dbReference type="Proteomes" id="UP000077266"/>
    </source>
</evidence>
<gene>
    <name evidence="1" type="ORF">EXIGLDRAFT_772738</name>
</gene>
<protein>
    <recommendedName>
        <fullName evidence="3">F-box domain-containing protein</fullName>
    </recommendedName>
</protein>
<accession>A0A166A4H6</accession>
<keyword evidence="2" id="KW-1185">Reference proteome</keyword>
<dbReference type="STRING" id="1314781.A0A166A4H6"/>
<dbReference type="InterPro" id="IPR036047">
    <property type="entry name" value="F-box-like_dom_sf"/>
</dbReference>
<dbReference type="EMBL" id="KV426101">
    <property type="protein sequence ID" value="KZV88369.1"/>
    <property type="molecule type" value="Genomic_DNA"/>
</dbReference>
<dbReference type="InParanoid" id="A0A166A4H6"/>